<reference evidence="1" key="1">
    <citation type="submission" date="2022-07" db="EMBL/GenBank/DDBJ databases">
        <title>Diversity of ethanolamine utilization by human commensal Escherichia coli.</title>
        <authorList>
            <person name="Jubelin G."/>
        </authorList>
    </citation>
    <scope>NUCLEOTIDE SEQUENCE</scope>
    <source>
        <strain evidence="1">S1</strain>
    </source>
</reference>
<comment type="caution">
    <text evidence="1">The sequence shown here is derived from an EMBL/GenBank/DDBJ whole genome shotgun (WGS) entry which is preliminary data.</text>
</comment>
<feature type="non-terminal residue" evidence="1">
    <location>
        <position position="1"/>
    </location>
</feature>
<feature type="non-terminal residue" evidence="1">
    <location>
        <position position="83"/>
    </location>
</feature>
<gene>
    <name evidence="1" type="ORF">NVV43_28370</name>
</gene>
<proteinExistence type="predicted"/>
<sequence length="83" mass="8753">DAYADAFAVIHNHLDAAMRAANITGASGTLNRQAKSAARSAFESTKQRFFGHLLTSMKTPTLIRAIEADLAAGHAAVIQIVST</sequence>
<dbReference type="AlphaFoldDB" id="A0AAW5MXS1"/>
<evidence type="ECO:0000313" key="2">
    <source>
        <dbReference type="Proteomes" id="UP001206878"/>
    </source>
</evidence>
<evidence type="ECO:0000313" key="1">
    <source>
        <dbReference type="EMBL" id="MCR6679375.1"/>
    </source>
</evidence>
<organism evidence="1 2">
    <name type="scientific">Escherichia marmotae</name>
    <dbReference type="NCBI Taxonomy" id="1499973"/>
    <lineage>
        <taxon>Bacteria</taxon>
        <taxon>Pseudomonadati</taxon>
        <taxon>Pseudomonadota</taxon>
        <taxon>Gammaproteobacteria</taxon>
        <taxon>Enterobacterales</taxon>
        <taxon>Enterobacteriaceae</taxon>
        <taxon>Escherichia</taxon>
    </lineage>
</organism>
<name>A0AAW5MXS1_9ESCH</name>
<dbReference type="Proteomes" id="UP001206878">
    <property type="component" value="Unassembled WGS sequence"/>
</dbReference>
<dbReference type="EMBL" id="JANPXH010001188">
    <property type="protein sequence ID" value="MCR6679375.1"/>
    <property type="molecule type" value="Genomic_DNA"/>
</dbReference>
<accession>A0AAW5MXS1</accession>
<protein>
    <submittedName>
        <fullName evidence="1">Uncharacterized protein</fullName>
    </submittedName>
</protein>